<dbReference type="RefSeq" id="WP_111902516.1">
    <property type="nucleotide sequence ID" value="NZ_QLNP01000038.1"/>
</dbReference>
<dbReference type="Proteomes" id="UP000249166">
    <property type="component" value="Unassembled WGS sequence"/>
</dbReference>
<accession>A0A328HKN9</accession>
<feature type="transmembrane region" description="Helical" evidence="1">
    <location>
        <begin position="64"/>
        <end position="84"/>
    </location>
</feature>
<protein>
    <submittedName>
        <fullName evidence="2">Uncharacterized protein</fullName>
    </submittedName>
</protein>
<feature type="transmembrane region" description="Helical" evidence="1">
    <location>
        <begin position="119"/>
        <end position="137"/>
    </location>
</feature>
<dbReference type="EMBL" id="QLNP01000038">
    <property type="protein sequence ID" value="RAM38731.1"/>
    <property type="molecule type" value="Genomic_DNA"/>
</dbReference>
<evidence type="ECO:0000313" key="3">
    <source>
        <dbReference type="Proteomes" id="UP000249166"/>
    </source>
</evidence>
<dbReference type="OrthoDB" id="4947948at2"/>
<feature type="transmembrane region" description="Helical" evidence="1">
    <location>
        <begin position="38"/>
        <end position="57"/>
    </location>
</feature>
<comment type="caution">
    <text evidence="2">The sequence shown here is derived from an EMBL/GenBank/DDBJ whole genome shotgun (WGS) entry which is preliminary data.</text>
</comment>
<keyword evidence="1" id="KW-0472">Membrane</keyword>
<gene>
    <name evidence="2" type="ORF">DBZ45_03150</name>
</gene>
<keyword evidence="1" id="KW-1133">Transmembrane helix</keyword>
<evidence type="ECO:0000256" key="1">
    <source>
        <dbReference type="SAM" id="Phobius"/>
    </source>
</evidence>
<keyword evidence="1" id="KW-0812">Transmembrane</keyword>
<feature type="transmembrane region" description="Helical" evidence="1">
    <location>
        <begin position="12"/>
        <end position="32"/>
    </location>
</feature>
<reference evidence="2 3" key="1">
    <citation type="submission" date="2018-04" db="EMBL/GenBank/DDBJ databases">
        <title>Bacteria isolated from cave deposits of Manipur.</title>
        <authorList>
            <person name="Sahoo D."/>
            <person name="Sarangthem I."/>
            <person name="Nandeibam J."/>
        </authorList>
    </citation>
    <scope>NUCLEOTIDE SEQUENCE [LARGE SCALE GENOMIC DNA]</scope>
    <source>
        <strain evidence="3">mrc11</strain>
    </source>
</reference>
<sequence>MAERGSRTQVAVAGWLFGSVTVVLGLVIHALSGHPVPALPIVVATAALLSLAGTVVTRFGVPNWALLVLAGVGQQVIHWAFAFFSNPLATTTLAAHGHADAAQFTGPGLLLGGAPTQPLHVLLYAHVAAALLTGLLVQRLNTSDPKRFSPGAAAYPR</sequence>
<dbReference type="AlphaFoldDB" id="A0A328HKN9"/>
<proteinExistence type="predicted"/>
<name>A0A328HKN9_ARTGO</name>
<organism evidence="2 3">
    <name type="scientific">Arthrobacter globiformis</name>
    <dbReference type="NCBI Taxonomy" id="1665"/>
    <lineage>
        <taxon>Bacteria</taxon>
        <taxon>Bacillati</taxon>
        <taxon>Actinomycetota</taxon>
        <taxon>Actinomycetes</taxon>
        <taxon>Micrococcales</taxon>
        <taxon>Micrococcaceae</taxon>
        <taxon>Arthrobacter</taxon>
    </lineage>
</organism>
<evidence type="ECO:0000313" key="2">
    <source>
        <dbReference type="EMBL" id="RAM38731.1"/>
    </source>
</evidence>